<organism evidence="1 2">
    <name type="scientific">Durusdinium trenchii</name>
    <dbReference type="NCBI Taxonomy" id="1381693"/>
    <lineage>
        <taxon>Eukaryota</taxon>
        <taxon>Sar</taxon>
        <taxon>Alveolata</taxon>
        <taxon>Dinophyceae</taxon>
        <taxon>Suessiales</taxon>
        <taxon>Symbiodiniaceae</taxon>
        <taxon>Durusdinium</taxon>
    </lineage>
</organism>
<sequence length="251" mass="28316">MGSEQNVDTKEASLAVEFADLDRERALGEQIEWTAEFCEVPSAKEIPKLSERSSGPIRLPGGQTIYMPDLSRIGMHDRLNPHYYHELANYVFTSRLVRKSRFVVTNTGNTPANDVRLEICVPNGSGYGILRWSDIPDAPKRRESVLDKVTMEDLHIRPAFQRIGALDIEKTDHETKVEIDCGNLQPGRKVWTDEFHLAVIDSGEVKIQGHLYAANLSQPQSFTRSIDAQITRTSMTVDELTALDEPEDYDD</sequence>
<protein>
    <submittedName>
        <fullName evidence="1">Transcriptional regulator</fullName>
    </submittedName>
</protein>
<evidence type="ECO:0000313" key="2">
    <source>
        <dbReference type="Proteomes" id="UP001642464"/>
    </source>
</evidence>
<evidence type="ECO:0000313" key="1">
    <source>
        <dbReference type="EMBL" id="CAK9105619.1"/>
    </source>
</evidence>
<comment type="caution">
    <text evidence="1">The sequence shown here is derived from an EMBL/GenBank/DDBJ whole genome shotgun (WGS) entry which is preliminary data.</text>
</comment>
<dbReference type="Proteomes" id="UP001642464">
    <property type="component" value="Unassembled WGS sequence"/>
</dbReference>
<dbReference type="EMBL" id="CAXAMM010042577">
    <property type="protein sequence ID" value="CAK9105619.1"/>
    <property type="molecule type" value="Genomic_DNA"/>
</dbReference>
<gene>
    <name evidence="1" type="ORF">SCF082_LOCUS49225</name>
</gene>
<name>A0ABP0RZV5_9DINO</name>
<reference evidence="1 2" key="1">
    <citation type="submission" date="2024-02" db="EMBL/GenBank/DDBJ databases">
        <authorList>
            <person name="Chen Y."/>
            <person name="Shah S."/>
            <person name="Dougan E. K."/>
            <person name="Thang M."/>
            <person name="Chan C."/>
        </authorList>
    </citation>
    <scope>NUCLEOTIDE SEQUENCE [LARGE SCALE GENOMIC DNA]</scope>
</reference>
<keyword evidence="2" id="KW-1185">Reference proteome</keyword>
<accession>A0ABP0RZV5</accession>
<proteinExistence type="predicted"/>